<evidence type="ECO:0000256" key="3">
    <source>
        <dbReference type="SAM" id="Phobius"/>
    </source>
</evidence>
<sequence>MATHQGPSRRNGVIGVNMTGHPAPAIPLIALDHNELIGFRMVPGSSHATSSLNNQGPPHRITPLVGPDTAHSSPFGQTNVRQTQRDICSANDKLADAEAVISRQEGKLNHANSQLSALRTQMANQRSTTRFVDQQQMDMMIYQSKNNRSRDVNSQFCILENRMDEISEELERAEGNRAALQKLQHTLDKDRGDVKQLQQIVAATEYSLRRQERLAGSEARMSGLLRNMERMQAAAMQNTRISQIQTRSAPIAESKTNPVGIARRPVMGSQELDTQGHAFDHHPPQLDKGKERGPRYLPPEERECDEDLISDSDESDLSSISPSDSLSNAMSRDGSPVSLDTHESSRAGSPMSITIEPKEQELAARMLQADESQMGDQMVQGAPNTTLTIAPQQVETYDMMQNKNQLSYFELAKLNGQDFDGYMDWEPTYAQTITSPNQEPDDSKDVCMLDVIPARRKLNSSIAFARRKHRNIFKGKADPWATFLIARDRDRKIKRQRLTGINRRSLTNDNWPSVGLRLTKTANLPSRKRRAVVAESSEDEEPSPKKRITKKTMEANSSLLLSSSEVYVMNTAPNVPEVSVSAVSQPAQSVHVSTEEVPTQTVMSEPAVSQPTQTISEDTESAKTEQVPIQAVMSEPAVFQPTQAVLEYTKTISTEQVPTAAAMSALAVPQPTQAALEATEQVPIDEALSEPAVSQPTQADSEENETVETVQVSDEAVTSEPAVPEPSKTALEVTLHDSSVLEYTMLASAVCIPSDEVVDAPAPSGSAPTEPLSTEEILSAPAVTEPTLNESDLTWQTEDELAVPSLRTGTRSHIDVLLTRRAAGTQARPTIVSSSEGLQVIAAPHIISTSSLVVGPEDASVKNAVATGIDSRAGVSKGTKRVEDAENSARSAQQSAGEQREEMDGEEAATTGFQMPGAWPSDPSAVTASDESDMQEGLALLRELWTGARRLSFGVFAMVMVILLSFPLWAGHLEHLVYALEGPEQFLEELRWDHGYDVPFLERIVFVFLRCFAGDRTLFG</sequence>
<feature type="region of interest" description="Disordered" evidence="2">
    <location>
        <begin position="274"/>
        <end position="354"/>
    </location>
</feature>
<reference evidence="4" key="2">
    <citation type="journal article" date="2023" name="IMA Fungus">
        <title>Comparative genomic study of the Penicillium genus elucidates a diverse pangenome and 15 lateral gene transfer events.</title>
        <authorList>
            <person name="Petersen C."/>
            <person name="Sorensen T."/>
            <person name="Nielsen M.R."/>
            <person name="Sondergaard T.E."/>
            <person name="Sorensen J.L."/>
            <person name="Fitzpatrick D.A."/>
            <person name="Frisvad J.C."/>
            <person name="Nielsen K.L."/>
        </authorList>
    </citation>
    <scope>NUCLEOTIDE SEQUENCE</scope>
    <source>
        <strain evidence="4">IBT 29495</strain>
    </source>
</reference>
<keyword evidence="3" id="KW-0472">Membrane</keyword>
<dbReference type="Proteomes" id="UP001149954">
    <property type="component" value="Unassembled WGS sequence"/>
</dbReference>
<dbReference type="OrthoDB" id="4354728at2759"/>
<feature type="coiled-coil region" evidence="1">
    <location>
        <begin position="94"/>
        <end position="128"/>
    </location>
</feature>
<evidence type="ECO:0000256" key="2">
    <source>
        <dbReference type="SAM" id="MobiDB-lite"/>
    </source>
</evidence>
<dbReference type="AlphaFoldDB" id="A0A9W9XYM9"/>
<dbReference type="EMBL" id="JAPWDS010000002">
    <property type="protein sequence ID" value="KAJ5512649.1"/>
    <property type="molecule type" value="Genomic_DNA"/>
</dbReference>
<accession>A0A9W9XYM9</accession>
<feature type="compositionally biased region" description="Acidic residues" evidence="2">
    <location>
        <begin position="302"/>
        <end position="316"/>
    </location>
</feature>
<proteinExistence type="predicted"/>
<comment type="caution">
    <text evidence="4">The sequence shown here is derived from an EMBL/GenBank/DDBJ whole genome shotgun (WGS) entry which is preliminary data.</text>
</comment>
<feature type="region of interest" description="Disordered" evidence="2">
    <location>
        <begin position="873"/>
        <end position="930"/>
    </location>
</feature>
<reference evidence="4" key="1">
    <citation type="submission" date="2022-12" db="EMBL/GenBank/DDBJ databases">
        <authorList>
            <person name="Petersen C."/>
        </authorList>
    </citation>
    <scope>NUCLEOTIDE SEQUENCE</scope>
    <source>
        <strain evidence="4">IBT 29495</strain>
    </source>
</reference>
<keyword evidence="3" id="KW-1133">Transmembrane helix</keyword>
<feature type="region of interest" description="Disordered" evidence="2">
    <location>
        <begin position="690"/>
        <end position="727"/>
    </location>
</feature>
<keyword evidence="5" id="KW-1185">Reference proteome</keyword>
<feature type="compositionally biased region" description="Basic and acidic residues" evidence="2">
    <location>
        <begin position="278"/>
        <end position="301"/>
    </location>
</feature>
<protein>
    <submittedName>
        <fullName evidence="4">Uncharacterized protein</fullName>
    </submittedName>
</protein>
<feature type="coiled-coil region" evidence="1">
    <location>
        <begin position="163"/>
        <end position="200"/>
    </location>
</feature>
<keyword evidence="3" id="KW-0812">Transmembrane</keyword>
<feature type="region of interest" description="Disordered" evidence="2">
    <location>
        <begin position="527"/>
        <end position="546"/>
    </location>
</feature>
<evidence type="ECO:0000256" key="1">
    <source>
        <dbReference type="SAM" id="Coils"/>
    </source>
</evidence>
<gene>
    <name evidence="4" type="ORF">N7463_002201</name>
</gene>
<evidence type="ECO:0000313" key="4">
    <source>
        <dbReference type="EMBL" id="KAJ5512649.1"/>
    </source>
</evidence>
<feature type="compositionally biased region" description="Low complexity" evidence="2">
    <location>
        <begin position="317"/>
        <end position="327"/>
    </location>
</feature>
<feature type="transmembrane region" description="Helical" evidence="3">
    <location>
        <begin position="951"/>
        <end position="970"/>
    </location>
</feature>
<evidence type="ECO:0000313" key="5">
    <source>
        <dbReference type="Proteomes" id="UP001149954"/>
    </source>
</evidence>
<keyword evidence="1" id="KW-0175">Coiled coil</keyword>
<feature type="compositionally biased region" description="Polar residues" evidence="2">
    <location>
        <begin position="888"/>
        <end position="897"/>
    </location>
</feature>
<name>A0A9W9XYM9_9EURO</name>
<organism evidence="4 5">
    <name type="scientific">Penicillium fimorum</name>
    <dbReference type="NCBI Taxonomy" id="1882269"/>
    <lineage>
        <taxon>Eukaryota</taxon>
        <taxon>Fungi</taxon>
        <taxon>Dikarya</taxon>
        <taxon>Ascomycota</taxon>
        <taxon>Pezizomycotina</taxon>
        <taxon>Eurotiomycetes</taxon>
        <taxon>Eurotiomycetidae</taxon>
        <taxon>Eurotiales</taxon>
        <taxon>Aspergillaceae</taxon>
        <taxon>Penicillium</taxon>
    </lineage>
</organism>